<feature type="region of interest" description="Disordered" evidence="3">
    <location>
        <begin position="2157"/>
        <end position="2216"/>
    </location>
</feature>
<feature type="compositionally biased region" description="Low complexity" evidence="3">
    <location>
        <begin position="556"/>
        <end position="569"/>
    </location>
</feature>
<protein>
    <submittedName>
        <fullName evidence="5">Chromo (Chrromatin organization modifier) domain-containing protein</fullName>
    </submittedName>
</protein>
<feature type="region of interest" description="Disordered" evidence="3">
    <location>
        <begin position="1154"/>
        <end position="1288"/>
    </location>
</feature>
<feature type="region of interest" description="Disordered" evidence="3">
    <location>
        <begin position="698"/>
        <end position="904"/>
    </location>
</feature>
<feature type="compositionally biased region" description="Low complexity" evidence="3">
    <location>
        <begin position="1642"/>
        <end position="1657"/>
    </location>
</feature>
<feature type="compositionally biased region" description="Low complexity" evidence="3">
    <location>
        <begin position="1059"/>
        <end position="1075"/>
    </location>
</feature>
<feature type="compositionally biased region" description="Basic and acidic residues" evidence="3">
    <location>
        <begin position="2391"/>
        <end position="2401"/>
    </location>
</feature>
<feature type="region of interest" description="Disordered" evidence="3">
    <location>
        <begin position="427"/>
        <end position="452"/>
    </location>
</feature>
<dbReference type="OrthoDB" id="332039at2759"/>
<feature type="compositionally biased region" description="Low complexity" evidence="3">
    <location>
        <begin position="1710"/>
        <end position="1724"/>
    </location>
</feature>
<feature type="region of interest" description="Disordered" evidence="3">
    <location>
        <begin position="1431"/>
        <end position="1779"/>
    </location>
</feature>
<evidence type="ECO:0000259" key="4">
    <source>
        <dbReference type="PROSITE" id="PS50013"/>
    </source>
</evidence>
<dbReference type="InterPro" id="IPR000953">
    <property type="entry name" value="Chromo/chromo_shadow_dom"/>
</dbReference>
<feature type="region of interest" description="Disordered" evidence="3">
    <location>
        <begin position="929"/>
        <end position="970"/>
    </location>
</feature>
<evidence type="ECO:0000256" key="1">
    <source>
        <dbReference type="ARBA" id="ARBA00004123"/>
    </source>
</evidence>
<feature type="compositionally biased region" description="Low complexity" evidence="3">
    <location>
        <begin position="707"/>
        <end position="723"/>
    </location>
</feature>
<feature type="compositionally biased region" description="Polar residues" evidence="3">
    <location>
        <begin position="799"/>
        <end position="809"/>
    </location>
</feature>
<dbReference type="EMBL" id="MIGC01001534">
    <property type="protein sequence ID" value="PHJ22712.1"/>
    <property type="molecule type" value="Genomic_DNA"/>
</dbReference>
<feature type="compositionally biased region" description="Basic and acidic residues" evidence="3">
    <location>
        <begin position="1523"/>
        <end position="1533"/>
    </location>
</feature>
<name>A0A2C6L4Z4_9APIC</name>
<feature type="compositionally biased region" description="Polar residues" evidence="3">
    <location>
        <begin position="1756"/>
        <end position="1765"/>
    </location>
</feature>
<comment type="caution">
    <text evidence="5">The sequence shown here is derived from an EMBL/GenBank/DDBJ whole genome shotgun (WGS) entry which is preliminary data.</text>
</comment>
<dbReference type="SUPFAM" id="SSF54160">
    <property type="entry name" value="Chromo domain-like"/>
    <property type="match status" value="1"/>
</dbReference>
<feature type="compositionally biased region" description="Polar residues" evidence="3">
    <location>
        <begin position="1271"/>
        <end position="1288"/>
    </location>
</feature>
<feature type="compositionally biased region" description="Polar residues" evidence="3">
    <location>
        <begin position="2704"/>
        <end position="2721"/>
    </location>
</feature>
<feature type="compositionally biased region" description="Basic and acidic residues" evidence="3">
    <location>
        <begin position="430"/>
        <end position="439"/>
    </location>
</feature>
<dbReference type="Gene3D" id="2.40.50.40">
    <property type="match status" value="1"/>
</dbReference>
<gene>
    <name evidence="5" type="ORF">CSUI_003438</name>
</gene>
<feature type="compositionally biased region" description="Polar residues" evidence="3">
    <location>
        <begin position="1609"/>
        <end position="1623"/>
    </location>
</feature>
<dbReference type="Pfam" id="PF00385">
    <property type="entry name" value="Chromo"/>
    <property type="match status" value="1"/>
</dbReference>
<dbReference type="Proteomes" id="UP000221165">
    <property type="component" value="Unassembled WGS sequence"/>
</dbReference>
<feature type="compositionally biased region" description="Low complexity" evidence="3">
    <location>
        <begin position="2630"/>
        <end position="2645"/>
    </location>
</feature>
<feature type="compositionally biased region" description="Polar residues" evidence="3">
    <location>
        <begin position="735"/>
        <end position="747"/>
    </location>
</feature>
<feature type="region of interest" description="Disordered" evidence="3">
    <location>
        <begin position="2544"/>
        <end position="2787"/>
    </location>
</feature>
<feature type="region of interest" description="Disordered" evidence="3">
    <location>
        <begin position="1799"/>
        <end position="1867"/>
    </location>
</feature>
<feature type="compositionally biased region" description="Polar residues" evidence="3">
    <location>
        <begin position="2307"/>
        <end position="2323"/>
    </location>
</feature>
<keyword evidence="2" id="KW-0539">Nucleus</keyword>
<feature type="compositionally biased region" description="Acidic residues" evidence="3">
    <location>
        <begin position="2564"/>
        <end position="2578"/>
    </location>
</feature>
<feature type="region of interest" description="Disordered" evidence="3">
    <location>
        <begin position="2229"/>
        <end position="2451"/>
    </location>
</feature>
<feature type="compositionally biased region" description="Low complexity" evidence="3">
    <location>
        <begin position="2361"/>
        <end position="2374"/>
    </location>
</feature>
<feature type="compositionally biased region" description="Low complexity" evidence="3">
    <location>
        <begin position="867"/>
        <end position="884"/>
    </location>
</feature>
<feature type="compositionally biased region" description="Basic and acidic residues" evidence="3">
    <location>
        <begin position="1321"/>
        <end position="1337"/>
    </location>
</feature>
<feature type="region of interest" description="Disordered" evidence="3">
    <location>
        <begin position="1"/>
        <end position="68"/>
    </location>
</feature>
<dbReference type="InterPro" id="IPR023779">
    <property type="entry name" value="Chromodomain_CS"/>
</dbReference>
<evidence type="ECO:0000256" key="3">
    <source>
        <dbReference type="SAM" id="MobiDB-lite"/>
    </source>
</evidence>
<feature type="region of interest" description="Disordered" evidence="3">
    <location>
        <begin position="202"/>
        <end position="242"/>
    </location>
</feature>
<dbReference type="CDD" id="cd00024">
    <property type="entry name" value="CD_CSD"/>
    <property type="match status" value="1"/>
</dbReference>
<feature type="compositionally biased region" description="Low complexity" evidence="3">
    <location>
        <begin position="1810"/>
        <end position="1823"/>
    </location>
</feature>
<accession>A0A2C6L4Z4</accession>
<evidence type="ECO:0000256" key="2">
    <source>
        <dbReference type="ARBA" id="ARBA00023242"/>
    </source>
</evidence>
<comment type="subcellular location">
    <subcellularLocation>
        <location evidence="1">Nucleus</location>
    </subcellularLocation>
</comment>
<feature type="compositionally biased region" description="Low complexity" evidence="3">
    <location>
        <begin position="1154"/>
        <end position="1169"/>
    </location>
</feature>
<reference evidence="5 6" key="1">
    <citation type="journal article" date="2017" name="Int. J. Parasitol.">
        <title>The genome of the protozoan parasite Cystoisospora suis and a reverse vaccinology approach to identify vaccine candidates.</title>
        <authorList>
            <person name="Palmieri N."/>
            <person name="Shrestha A."/>
            <person name="Ruttkowski B."/>
            <person name="Beck T."/>
            <person name="Vogl C."/>
            <person name="Tomley F."/>
            <person name="Blake D.P."/>
            <person name="Joachim A."/>
        </authorList>
    </citation>
    <scope>NUCLEOTIDE SEQUENCE [LARGE SCALE GENOMIC DNA]</scope>
    <source>
        <strain evidence="5 6">Wien I</strain>
    </source>
</reference>
<feature type="compositionally biased region" description="Basic and acidic residues" evidence="3">
    <location>
        <begin position="2609"/>
        <end position="2627"/>
    </location>
</feature>
<dbReference type="VEuPathDB" id="ToxoDB:CSUI_003438"/>
<feature type="region of interest" description="Disordered" evidence="3">
    <location>
        <begin position="1359"/>
        <end position="1380"/>
    </location>
</feature>
<feature type="domain" description="Chromo" evidence="4">
    <location>
        <begin position="2478"/>
        <end position="2525"/>
    </location>
</feature>
<feature type="region of interest" description="Disordered" evidence="3">
    <location>
        <begin position="464"/>
        <end position="578"/>
    </location>
</feature>
<feature type="compositionally biased region" description="Polar residues" evidence="3">
    <location>
        <begin position="1085"/>
        <end position="1105"/>
    </location>
</feature>
<dbReference type="PROSITE" id="PS00598">
    <property type="entry name" value="CHROMO_1"/>
    <property type="match status" value="1"/>
</dbReference>
<feature type="compositionally biased region" description="Low complexity" evidence="3">
    <location>
        <begin position="53"/>
        <end position="68"/>
    </location>
</feature>
<keyword evidence="6" id="KW-1185">Reference proteome</keyword>
<feature type="compositionally biased region" description="Acidic residues" evidence="3">
    <location>
        <begin position="2670"/>
        <end position="2688"/>
    </location>
</feature>
<feature type="compositionally biased region" description="Pro residues" evidence="3">
    <location>
        <begin position="784"/>
        <end position="795"/>
    </location>
</feature>
<dbReference type="PROSITE" id="PS50013">
    <property type="entry name" value="CHROMO_2"/>
    <property type="match status" value="1"/>
</dbReference>
<feature type="compositionally biased region" description="Polar residues" evidence="3">
    <location>
        <begin position="42"/>
        <end position="52"/>
    </location>
</feature>
<feature type="compositionally biased region" description="Acidic residues" evidence="3">
    <location>
        <begin position="2402"/>
        <end position="2440"/>
    </location>
</feature>
<dbReference type="InterPro" id="IPR016197">
    <property type="entry name" value="Chromo-like_dom_sf"/>
</dbReference>
<feature type="region of interest" description="Disordered" evidence="3">
    <location>
        <begin position="1029"/>
        <end position="1109"/>
    </location>
</feature>
<feature type="compositionally biased region" description="Polar residues" evidence="3">
    <location>
        <begin position="852"/>
        <end position="861"/>
    </location>
</feature>
<feature type="compositionally biased region" description="Basic and acidic residues" evidence="3">
    <location>
        <begin position="2548"/>
        <end position="2563"/>
    </location>
</feature>
<feature type="compositionally biased region" description="Basic and acidic residues" evidence="3">
    <location>
        <begin position="1244"/>
        <end position="1255"/>
    </location>
</feature>
<feature type="region of interest" description="Disordered" evidence="3">
    <location>
        <begin position="1318"/>
        <end position="1346"/>
    </location>
</feature>
<feature type="compositionally biased region" description="Polar residues" evidence="3">
    <location>
        <begin position="515"/>
        <end position="532"/>
    </location>
</feature>
<feature type="compositionally biased region" description="Polar residues" evidence="3">
    <location>
        <begin position="488"/>
        <end position="502"/>
    </location>
</feature>
<feature type="compositionally biased region" description="Low complexity" evidence="3">
    <location>
        <begin position="1232"/>
        <end position="1243"/>
    </location>
</feature>
<sequence>MSPCDLTGSSPRSPSRHDGFSFFPPPVSSHIPPGVQPPGGHSCTSQEISPLVSSISPTGNGLSSSSVSSSRFPSSPSLFVAPFLTGGLPWPIQQVVAKHASDVETETSDAFSPSFSPIYPNEFPSDSSRHVGGSGRDQLPAADYPPVNGVPTSHGGAPSPPREVSYTTHTGLDLTGRGVSVGREGGVIERALRTDARLADVRRRRGEESSQTRGSSFTSNGHREEETLQSGRNGSRVRSEGGLRHQLYPYVLQGGGGEGIGGTDRRIQQYDGGGVGELRRSGNFSSHYPFFLSTVGTGSAGARASSSSHQVYAHPVTSGPGGSTGAVETSPVLNGGPGHAIPIQNFLISERGVSLPHGGEPSSEELNAVNRIRLSDSTIQNPSLYVQAPTHSSGVGVGGDNVRTSLQLAGSSSSSVFPGSFSSLLPGDGVRTESHEGRRGRSNQEFITPASLGRGFPYIPDTSIRDSHSTTRQEETVHSQALGGSGFPYQNRSYTDILQTTYFPPPPIVPPSSSTGNTGDSLLQQGSSSHVNSVRLFGNDERERTTSSGVLPSCVSSLGPRTSSSSSSSLPPPTQVNGITGDVTASVEGRVASAFVISTHPSQTPVALPSIPSSLQSYGDTIPNASPFFPQGMNPSPNTIPHAPHTNRSTIVTDGDREKATIPSYQHYVPPSYYGYNTSPFVSGRPLGEYRAGYPPFSTSSHPLTTPSFPLQDQSQSSSSFSSHPPPLPGAIPSGATNGSSQRSSGATPVPYVHPQLLPEGPDGGGGLSNVYLQNVEPLSHMSQPPPPPRLPPSDPQQAGITSSANDHMTTPPIHRDSRRSFSSQAVLLHESHRTSSSSSSGQAARDHHQPLVQTSSVSSPQRHENLPSSLPHHPVSSHLHGPGTANPPPLSMSPAPDERHRAFPSTHRVSFLPSSTSGLMPPPLHSSVNGGFVPSSLPTGTNPTAPGDGNNGQHETTKGGGGAGHAASSGGDLSVTCFPNDVRNESLAFLNYQDCTGPNHHVPSACGGGMIMAEERGMIRGLRGLNRGQQHGQQNRSPPRQYPSHPGGVPIEGTMTASSSSISGGIRPSIPLSSQGGADPPTPFSSSYRDCQRSTPSVPPSSSLYPGPRTLIQEVPLLTVNPAFSSGSTRGERGAASYVGEDLYHRRGSVMLRSSSAGSAEARRAISSFSGEGGPRGSINTQNRRTTTAIPGEYPATSGSCEGGSHVEENAVSVPHPPRPKSADPCVTFPSDGSSSSSSRFSAMRDEREERGDRGQGGMSRRLPEDATTLRPTTTGDTSIQPHLQGNTFIPGGQGVISCVSSGTTFVSPLSLQHAPQFEPRADAGRPLRRGTDEARGSLSLQQGGDISKSQAAFACVSPHGSGQEYGMPVSQEERPPSFYGAPLQVQDNERSIGQSSRGMEVSGGSTEDRYIVESQRCLNRLLSLLPDAHRSAGRTSSNTRTPPLAVVGEGDRRLSQRRSTSIGRTEASLLDPRTVLPSVTNSVGKQGSGVVRRTAGGDTTTPSKTEEEKQIGSQEGGRSGSEFEKNVEERPSPIVSGRTGVYLHSRPEGEVPLHADSSIVIPPPSGDEVRPSSGAHSSQLIPSSLQAASPDRQASYRPHSAPGLVESTPNFGGSDQQTGSFSPPLHIPTRPLVSHHFPTGSSSSSLGLRQDSYPSPDDHHPHPSQEGLGVGDTTRPHIPSPYDSSREGGGLQGEDRQRSYAEIRQENSLPPSQQPSALPPALFGVLPPPSGRGSPLREERGSRGQLRGPLQAPRSLSSPSQDASFRPENLPSIHSRDIRSSEIPYIMHQPKAIEGGASHEETCTIRTPSSLPPVVGGSSPSHACSAQRQEEGQERSRVRREEVRRPSPPLDTHRSHSASHVEDEEHHLRRCLGVQLEHIERQRRLVDTLRAHVASRGGIRNEVSPSSLPPPRRVVGEGIPSHPNRGGENTVNEDHRLAPAHAPFTHSPNTIEALRGQQPQLQQEENSNRSMVSSQILLGPSSSSFLDAAARVGRPTTANQLRPTSFSLSPARYPPLSDNPEICPMLRSPTGAVSHLNDRTGPRPTSIPLGTAPVSSSSLLGDISSSYIRPGQQPGEGLLGENTGGIISYEGANAYQGMLPFSGTLQQISRNNLYYHHSRGGRTSYTHPNVDMLNRNLLPMNAGNVVRTSTSTIIPPQEMGRSTRPEEEGSSYRPSMALSGDLRQQEISPGRGVEAIRTGHLMGDRGRGSAEAQSDALRGLENQTLVPSSCSSSLQRGFIPPTWIGGSPSRGQHLTESGRDAHPILPRPGDRSRESHTITGGGPGIAFSGDATAPPPPTAAGNVRGNLTQEMPLSSGDSANSGGPYHRRSLTGGDALRFSSSPGPPAGNPSPALISRGESCSSSSSSSTQQHPQQPPLLPSRGGSGRTAGRSENDNRVAEACEDEHENEEEVEDQEEEEEEEDEEDDADEEEVEGDDDGQNTLGRLGSTGAGAAVASAPSWCLTWNGDGAQEVVELYEVERIVGVRRLVDGSKRFKVRWKDYVPADDTWEPHEHLEGLEELLEEAETVLGIETFHAWGHVTRAMTPGKEDHGDPKPKEGSGEEEKEGEEEQQEEEEHEGICERGPVENEEEDEEEMNVRRGRRHPRENHRESYGHLDGDEKTDDIRLPSSSSSFSSSSSSSSSSLPGYSTSNEGASVDLLSCTPPALSSDDEGDDEDEEEEEEDGQGEEQGPNNDGGGDEETAFSSFSFGQPSFTPNSLLPHSLPGRGDGHSVSQPLHASSSCSSSSSLFWSSSSSQGPSHSTPSQGQQHQNEQENGASSPSPNTVVMTVSPPPRVVQMVVQYRSCYGQGFFRLLWRGSSSDAVEWTPEWILRQLPPESISSEVRLQMVRVKERWRARQAERNGRAMISSWIGCV</sequence>
<evidence type="ECO:0000313" key="5">
    <source>
        <dbReference type="EMBL" id="PHJ22712.1"/>
    </source>
</evidence>
<dbReference type="SMART" id="SM00298">
    <property type="entry name" value="CHROMO"/>
    <property type="match status" value="1"/>
</dbReference>
<feature type="compositionally biased region" description="Basic and acidic residues" evidence="3">
    <location>
        <begin position="1695"/>
        <end position="1707"/>
    </location>
</feature>
<feature type="compositionally biased region" description="Polar residues" evidence="3">
    <location>
        <begin position="1179"/>
        <end position="1190"/>
    </location>
</feature>
<feature type="compositionally biased region" description="Polar residues" evidence="3">
    <location>
        <begin position="1576"/>
        <end position="1589"/>
    </location>
</feature>
<feature type="compositionally biased region" description="Polar residues" evidence="3">
    <location>
        <begin position="211"/>
        <end position="220"/>
    </location>
</feature>
<dbReference type="InterPro" id="IPR023780">
    <property type="entry name" value="Chromo_domain"/>
</dbReference>
<feature type="compositionally biased region" description="Polar residues" evidence="3">
    <location>
        <begin position="2646"/>
        <end position="2655"/>
    </location>
</feature>
<feature type="region of interest" description="Disordered" evidence="3">
    <location>
        <begin position="108"/>
        <end position="180"/>
    </location>
</feature>
<proteinExistence type="predicted"/>
<feature type="compositionally biased region" description="Low complexity" evidence="3">
    <location>
        <begin position="2735"/>
        <end position="2778"/>
    </location>
</feature>
<feature type="compositionally biased region" description="Basic and acidic residues" evidence="3">
    <location>
        <begin position="1830"/>
        <end position="1867"/>
    </location>
</feature>
<feature type="compositionally biased region" description="Basic and acidic residues" evidence="3">
    <location>
        <begin position="2258"/>
        <end position="2278"/>
    </location>
</feature>
<dbReference type="GO" id="GO:0005634">
    <property type="term" value="C:nucleus"/>
    <property type="evidence" value="ECO:0007669"/>
    <property type="project" value="UniProtKB-SubCell"/>
</dbReference>
<organism evidence="5 6">
    <name type="scientific">Cystoisospora suis</name>
    <dbReference type="NCBI Taxonomy" id="483139"/>
    <lineage>
        <taxon>Eukaryota</taxon>
        <taxon>Sar</taxon>
        <taxon>Alveolata</taxon>
        <taxon>Apicomplexa</taxon>
        <taxon>Conoidasida</taxon>
        <taxon>Coccidia</taxon>
        <taxon>Eucoccidiorida</taxon>
        <taxon>Eimeriorina</taxon>
        <taxon>Sarcocystidae</taxon>
        <taxon>Cystoisospora</taxon>
    </lineage>
</organism>
<feature type="compositionally biased region" description="Polar residues" evidence="3">
    <location>
        <begin position="1029"/>
        <end position="1039"/>
    </location>
</feature>
<feature type="compositionally biased region" description="Basic and acidic residues" evidence="3">
    <location>
        <begin position="464"/>
        <end position="477"/>
    </location>
</feature>
<dbReference type="GeneID" id="94426847"/>
<dbReference type="RefSeq" id="XP_067924389.1">
    <property type="nucleotide sequence ID" value="XM_068063636.1"/>
</dbReference>
<evidence type="ECO:0000313" key="6">
    <source>
        <dbReference type="Proteomes" id="UP000221165"/>
    </source>
</evidence>